<gene>
    <name evidence="2" type="ORF">AVDCRST_MAG84-1412</name>
</gene>
<dbReference type="Pfam" id="PF03031">
    <property type="entry name" value="NIF"/>
    <property type="match status" value="1"/>
</dbReference>
<dbReference type="Gene3D" id="3.40.50.1000">
    <property type="entry name" value="HAD superfamily/HAD-like"/>
    <property type="match status" value="1"/>
</dbReference>
<protein>
    <recommendedName>
        <fullName evidence="1">FCP1 homology domain-containing protein</fullName>
    </recommendedName>
</protein>
<dbReference type="InterPro" id="IPR036412">
    <property type="entry name" value="HAD-like_sf"/>
</dbReference>
<proteinExistence type="predicted"/>
<dbReference type="InterPro" id="IPR023214">
    <property type="entry name" value="HAD_sf"/>
</dbReference>
<name>A0A6J4L4C7_9CYAN</name>
<reference evidence="2" key="1">
    <citation type="submission" date="2020-02" db="EMBL/GenBank/DDBJ databases">
        <authorList>
            <person name="Meier V. D."/>
        </authorList>
    </citation>
    <scope>NUCLEOTIDE SEQUENCE</scope>
    <source>
        <strain evidence="2">AVDCRST_MAG84</strain>
    </source>
</reference>
<dbReference type="InterPro" id="IPR004274">
    <property type="entry name" value="FCP1_dom"/>
</dbReference>
<evidence type="ECO:0000259" key="1">
    <source>
        <dbReference type="PROSITE" id="PS50969"/>
    </source>
</evidence>
<dbReference type="PROSITE" id="PS50969">
    <property type="entry name" value="FCP1"/>
    <property type="match status" value="1"/>
</dbReference>
<dbReference type="SMART" id="SM00577">
    <property type="entry name" value="CPDc"/>
    <property type="match status" value="1"/>
</dbReference>
<accession>A0A6J4L4C7</accession>
<dbReference type="EMBL" id="CADCTZ010000221">
    <property type="protein sequence ID" value="CAA9321945.1"/>
    <property type="molecule type" value="Genomic_DNA"/>
</dbReference>
<dbReference type="SUPFAM" id="SSF56784">
    <property type="entry name" value="HAD-like"/>
    <property type="match status" value="1"/>
</dbReference>
<dbReference type="InterPro" id="IPR050365">
    <property type="entry name" value="TIM50"/>
</dbReference>
<organism evidence="2">
    <name type="scientific">uncultured Microcoleus sp</name>
    <dbReference type="NCBI Taxonomy" id="259945"/>
    <lineage>
        <taxon>Bacteria</taxon>
        <taxon>Bacillati</taxon>
        <taxon>Cyanobacteriota</taxon>
        <taxon>Cyanophyceae</taxon>
        <taxon>Oscillatoriophycideae</taxon>
        <taxon>Oscillatoriales</taxon>
        <taxon>Microcoleaceae</taxon>
        <taxon>Microcoleus</taxon>
        <taxon>environmental samples</taxon>
    </lineage>
</organism>
<evidence type="ECO:0000313" key="2">
    <source>
        <dbReference type="EMBL" id="CAA9321945.1"/>
    </source>
</evidence>
<dbReference type="PANTHER" id="PTHR12210">
    <property type="entry name" value="DULLARD PROTEIN PHOSPHATASE"/>
    <property type="match status" value="1"/>
</dbReference>
<sequence>MDSIKKLLILDIDETLIYATEASLPRQADFLVEQYHIYKRPFLNVFLKNCLDWFEVAVWTSSTPSYAIAIVSAIFENPKTLSFVWASDRCTVAYDLEWLEYYNRKNIKKVKRKRYRLESIIAVDDTPQKWERSYGNLVRVNPFEGEETDDELKYLLLYLDQLRYKENIRSVEKRFWRNRLTRSISESDISNTSSSRITNR</sequence>
<dbReference type="AlphaFoldDB" id="A0A6J4L4C7"/>
<feature type="domain" description="FCP1 homology" evidence="1">
    <location>
        <begin position="1"/>
        <end position="162"/>
    </location>
</feature>